<sequence>MAEDRNRRRFTDPRATAEAAFRAATTPKPAAPPPQPAARPTTIPGSREVVSLRLDSAVLAHFQKDGPGWQDRINEALRSLVPADDA</sequence>
<reference evidence="2 3" key="1">
    <citation type="journal article" date="2014" name="PLoS ONE">
        <title>Genome Information of Methylobacterium oryzae, a Plant-Probiotic Methylotroph in the Phyllosphere.</title>
        <authorList>
            <person name="Kwak M.J."/>
            <person name="Jeong H."/>
            <person name="Madhaiyan M."/>
            <person name="Lee Y."/>
            <person name="Sa T.M."/>
            <person name="Oh T.K."/>
            <person name="Kim J.F."/>
        </authorList>
    </citation>
    <scope>NUCLEOTIDE SEQUENCE [LARGE SCALE GENOMIC DNA]</scope>
    <source>
        <strain evidence="2 3">CBMB20</strain>
    </source>
</reference>
<gene>
    <name evidence="2" type="ORF">MOC_3555</name>
</gene>
<feature type="region of interest" description="Disordered" evidence="1">
    <location>
        <begin position="1"/>
        <end position="43"/>
    </location>
</feature>
<dbReference type="eggNOG" id="COG3514">
    <property type="taxonomic scope" value="Bacteria"/>
</dbReference>
<keyword evidence="3" id="KW-1185">Reference proteome</keyword>
<feature type="compositionally biased region" description="Basic and acidic residues" evidence="1">
    <location>
        <begin position="1"/>
        <end position="12"/>
    </location>
</feature>
<dbReference type="STRING" id="693986.MOC_3555"/>
<dbReference type="Proteomes" id="UP000029492">
    <property type="component" value="Chromosome"/>
</dbReference>
<proteinExistence type="predicted"/>
<dbReference type="EMBL" id="CP003811">
    <property type="protein sequence ID" value="AIQ91310.1"/>
    <property type="molecule type" value="Genomic_DNA"/>
</dbReference>
<organism evidence="2 3">
    <name type="scientific">Methylobacterium oryzae CBMB20</name>
    <dbReference type="NCBI Taxonomy" id="693986"/>
    <lineage>
        <taxon>Bacteria</taxon>
        <taxon>Pseudomonadati</taxon>
        <taxon>Pseudomonadota</taxon>
        <taxon>Alphaproteobacteria</taxon>
        <taxon>Hyphomicrobiales</taxon>
        <taxon>Methylobacteriaceae</taxon>
        <taxon>Methylobacterium</taxon>
    </lineage>
</organism>
<dbReference type="Pfam" id="PF14384">
    <property type="entry name" value="BrnA_antitoxin"/>
    <property type="match status" value="1"/>
</dbReference>
<dbReference type="RefSeq" id="WP_043378655.1">
    <property type="nucleotide sequence ID" value="NZ_CP003811.1"/>
</dbReference>
<name>A0A089NXP8_9HYPH</name>
<dbReference type="AlphaFoldDB" id="A0A089NXP8"/>
<dbReference type="KEGG" id="mor:MOC_3555"/>
<evidence type="ECO:0000256" key="1">
    <source>
        <dbReference type="SAM" id="MobiDB-lite"/>
    </source>
</evidence>
<evidence type="ECO:0000313" key="3">
    <source>
        <dbReference type="Proteomes" id="UP000029492"/>
    </source>
</evidence>
<dbReference type="HOGENOM" id="CLU_140900_3_0_5"/>
<feature type="compositionally biased region" description="Low complexity" evidence="1">
    <location>
        <begin position="14"/>
        <end position="28"/>
    </location>
</feature>
<accession>A0A089NXP8</accession>
<dbReference type="InterPro" id="IPR025528">
    <property type="entry name" value="BrnA_antitoxin"/>
</dbReference>
<protein>
    <submittedName>
        <fullName evidence="2">Protein of unassigned function</fullName>
    </submittedName>
</protein>
<evidence type="ECO:0000313" key="2">
    <source>
        <dbReference type="EMBL" id="AIQ91310.1"/>
    </source>
</evidence>
<dbReference type="GeneID" id="96603329"/>